<dbReference type="PANTHER" id="PTHR35870">
    <property type="entry name" value="PROTEIN, PUTATIVE (AFU_ORTHOLOGUE AFUA_5G03330)-RELATED"/>
    <property type="match status" value="1"/>
</dbReference>
<dbReference type="InterPro" id="IPR025337">
    <property type="entry name" value="Questin_oxidase-like"/>
</dbReference>
<sequence>MSKLSNRIKKGLLNIPGATPESKATTERLLKLDHESHHCFFTNVGFHNHLSHHLLAAYDLGAPAELIQAIYDDEAKVQRPIDLKTNGVPPEDVPKPGVINDSNWTEWLGNHKAYWAFVTFFSDKVKALGIQKTVEEFVYSPKANGNNADMLIRVCAGLLHPLIQLGHGIEFECEIETAAGLAQAAVHNFSRESYFPLNDFVDSEKPAASKERQPQSGPSILLLLRQIYDDNDLIPPLPYDPDAFINQRRVAFLEGGHRLVALKRILQHFDPGHTKVAIEECLEEVMISAILLAFGTGKPNRKPRIDFFLMHLVTGSLFIQSVVRVTDNIEYQRALLRIYIQLMAETIILRGRPRIDPALLMTYTANPLPPTGLVKAHPEAIGPENRNPWLALIESSLNASDAHVPKTLRTLIYASRNWGTLNKGEIIGTWGPDGQETHKGISGVDGTVFIRAAGMLLDTLGWVAHGQKPGQWDRSALGWDDAWKNED</sequence>
<gene>
    <name evidence="2" type="ORF">Clacol_008293</name>
</gene>
<comment type="caution">
    <text evidence="2">The sequence shown here is derived from an EMBL/GenBank/DDBJ whole genome shotgun (WGS) entry which is preliminary data.</text>
</comment>
<dbReference type="PANTHER" id="PTHR35870:SF1">
    <property type="entry name" value="PROTEIN, PUTATIVE (AFU_ORTHOLOGUE AFUA_5G03330)-RELATED"/>
    <property type="match status" value="1"/>
</dbReference>
<evidence type="ECO:0000313" key="2">
    <source>
        <dbReference type="EMBL" id="GJJ14036.1"/>
    </source>
</evidence>
<keyword evidence="1" id="KW-0560">Oxidoreductase</keyword>
<organism evidence="2 3">
    <name type="scientific">Clathrus columnatus</name>
    <dbReference type="NCBI Taxonomy" id="1419009"/>
    <lineage>
        <taxon>Eukaryota</taxon>
        <taxon>Fungi</taxon>
        <taxon>Dikarya</taxon>
        <taxon>Basidiomycota</taxon>
        <taxon>Agaricomycotina</taxon>
        <taxon>Agaricomycetes</taxon>
        <taxon>Phallomycetidae</taxon>
        <taxon>Phallales</taxon>
        <taxon>Clathraceae</taxon>
        <taxon>Clathrus</taxon>
    </lineage>
</organism>
<reference evidence="2" key="1">
    <citation type="submission" date="2021-10" db="EMBL/GenBank/DDBJ databases">
        <title>De novo Genome Assembly of Clathrus columnatus (Basidiomycota, Fungi) Using Illumina and Nanopore Sequence Data.</title>
        <authorList>
            <person name="Ogiso-Tanaka E."/>
            <person name="Itagaki H."/>
            <person name="Hosoya T."/>
            <person name="Hosaka K."/>
        </authorList>
    </citation>
    <scope>NUCLEOTIDE SEQUENCE</scope>
    <source>
        <strain evidence="2">MO-923</strain>
    </source>
</reference>
<dbReference type="Pfam" id="PF14027">
    <property type="entry name" value="Questin_oxidase"/>
    <property type="match status" value="1"/>
</dbReference>
<keyword evidence="3" id="KW-1185">Reference proteome</keyword>
<name>A0AAV5AM89_9AGAM</name>
<dbReference type="GO" id="GO:0016491">
    <property type="term" value="F:oxidoreductase activity"/>
    <property type="evidence" value="ECO:0007669"/>
    <property type="project" value="UniProtKB-KW"/>
</dbReference>
<evidence type="ECO:0000313" key="3">
    <source>
        <dbReference type="Proteomes" id="UP001050691"/>
    </source>
</evidence>
<dbReference type="EMBL" id="BPWL01000009">
    <property type="protein sequence ID" value="GJJ14036.1"/>
    <property type="molecule type" value="Genomic_DNA"/>
</dbReference>
<dbReference type="AlphaFoldDB" id="A0AAV5AM89"/>
<accession>A0AAV5AM89</accession>
<protein>
    <submittedName>
        <fullName evidence="2">Uncharacterized protein</fullName>
    </submittedName>
</protein>
<evidence type="ECO:0000256" key="1">
    <source>
        <dbReference type="ARBA" id="ARBA00023002"/>
    </source>
</evidence>
<dbReference type="Proteomes" id="UP001050691">
    <property type="component" value="Unassembled WGS sequence"/>
</dbReference>
<proteinExistence type="predicted"/>